<dbReference type="CDD" id="cd10936">
    <property type="entry name" value="CE4_DAC2"/>
    <property type="match status" value="1"/>
</dbReference>
<dbReference type="EMBL" id="CP000142">
    <property type="protein sequence ID" value="ABA88916.1"/>
    <property type="molecule type" value="Genomic_DNA"/>
</dbReference>
<dbReference type="STRING" id="338963.Pcar_1672"/>
<evidence type="ECO:0000313" key="3">
    <source>
        <dbReference type="EMBL" id="ABA88916.1"/>
    </source>
</evidence>
<keyword evidence="2" id="KW-1133">Transmembrane helix</keyword>
<evidence type="ECO:0008006" key="5">
    <source>
        <dbReference type="Google" id="ProtNLM"/>
    </source>
</evidence>
<dbReference type="PANTHER" id="PTHR30105">
    <property type="entry name" value="UNCHARACTERIZED YIBQ-RELATED"/>
    <property type="match status" value="1"/>
</dbReference>
<feature type="region of interest" description="Disordered" evidence="1">
    <location>
        <begin position="53"/>
        <end position="74"/>
    </location>
</feature>
<sequence>MATKKKTVRRKRQPRKKQPDRTFKVLLASLFLVGFLVVSLVLLTFVQRPPLPNRTPEVSPPVAKQPPDSADTRDQVLRTSVQIEIERALWRQGISFTGMDVVTDDHVMHYHLPSVYPGQAWYDGLVRALEKQSSRLKFAFADAPAPLVRVSVNGIPSFALHFKRSRSKPAKVRPKARIAIVVDDLGRDLRMLRRLLAIDLDLTMAVMPEEPHTLQSAELAHRAGREVLVHMPMEPESYPRNNPGPGALLLGQDRLEIERRVTRMFENVPHAVGGNNHMGSRFTQYAEGLQIVFEVMKKNGLFFVDSRTSPGSVAFLEARRARIPAVSRDIFLDNSQNVDAIARQIREAVKMARSRGKVVAICHPYPQTVEALQQEAAFLRQQDVEVVPVSRLLRH</sequence>
<keyword evidence="2" id="KW-0472">Membrane</keyword>
<evidence type="ECO:0000313" key="4">
    <source>
        <dbReference type="Proteomes" id="UP000002534"/>
    </source>
</evidence>
<dbReference type="PANTHER" id="PTHR30105:SF2">
    <property type="entry name" value="DIVERGENT POLYSACCHARIDE DEACETYLASE SUPERFAMILY"/>
    <property type="match status" value="1"/>
</dbReference>
<dbReference type="Pfam" id="PF04748">
    <property type="entry name" value="Polysacc_deac_2"/>
    <property type="match status" value="1"/>
</dbReference>
<dbReference type="OrthoDB" id="9784811at2"/>
<reference evidence="3 4" key="2">
    <citation type="journal article" date="2012" name="BMC Genomics">
        <title>The genome of Pelobacter carbinolicus reveals surprising metabolic capabilities and physiological features.</title>
        <authorList>
            <person name="Aklujkar M."/>
            <person name="Haveman S.A."/>
            <person name="Didonato R.Jr."/>
            <person name="Chertkov O."/>
            <person name="Han C.S."/>
            <person name="Land M.L."/>
            <person name="Brown P."/>
            <person name="Lovley D.R."/>
        </authorList>
    </citation>
    <scope>NUCLEOTIDE SEQUENCE [LARGE SCALE GENOMIC DNA]</scope>
    <source>
        <strain evidence="4">DSM 2380 / NBRC 103641 / GraBd1</strain>
    </source>
</reference>
<feature type="transmembrane region" description="Helical" evidence="2">
    <location>
        <begin position="21"/>
        <end position="46"/>
    </location>
</feature>
<keyword evidence="4" id="KW-1185">Reference proteome</keyword>
<gene>
    <name evidence="3" type="primary">yibQ</name>
    <name evidence="3" type="ordered locus">Pcar_1672</name>
</gene>
<name>Q3A3Z1_SYNC1</name>
<keyword evidence="2" id="KW-0812">Transmembrane</keyword>
<dbReference type="AlphaFoldDB" id="Q3A3Z1"/>
<dbReference type="HOGENOM" id="CLU_041643_0_1_7"/>
<evidence type="ECO:0000256" key="1">
    <source>
        <dbReference type="SAM" id="MobiDB-lite"/>
    </source>
</evidence>
<dbReference type="eggNOG" id="COG2861">
    <property type="taxonomic scope" value="Bacteria"/>
</dbReference>
<accession>Q3A3Z1</accession>
<dbReference type="Gene3D" id="3.20.20.370">
    <property type="entry name" value="Glycoside hydrolase/deacetylase"/>
    <property type="match status" value="1"/>
</dbReference>
<organism evidence="3 4">
    <name type="scientific">Syntrophotalea carbinolica (strain DSM 2380 / NBRC 103641 / GraBd1)</name>
    <name type="common">Pelobacter carbinolicus</name>
    <dbReference type="NCBI Taxonomy" id="338963"/>
    <lineage>
        <taxon>Bacteria</taxon>
        <taxon>Pseudomonadati</taxon>
        <taxon>Thermodesulfobacteriota</taxon>
        <taxon>Desulfuromonadia</taxon>
        <taxon>Desulfuromonadales</taxon>
        <taxon>Syntrophotaleaceae</taxon>
        <taxon>Syntrophotalea</taxon>
    </lineage>
</organism>
<dbReference type="GO" id="GO:0005975">
    <property type="term" value="P:carbohydrate metabolic process"/>
    <property type="evidence" value="ECO:0007669"/>
    <property type="project" value="InterPro"/>
</dbReference>
<dbReference type="InterPro" id="IPR011330">
    <property type="entry name" value="Glyco_hydro/deAcase_b/a-brl"/>
</dbReference>
<dbReference type="InterPro" id="IPR006837">
    <property type="entry name" value="Divergent_DAC"/>
</dbReference>
<dbReference type="Proteomes" id="UP000002534">
    <property type="component" value="Chromosome"/>
</dbReference>
<dbReference type="SUPFAM" id="SSF88713">
    <property type="entry name" value="Glycoside hydrolase/deacetylase"/>
    <property type="match status" value="1"/>
</dbReference>
<evidence type="ECO:0000256" key="2">
    <source>
        <dbReference type="SAM" id="Phobius"/>
    </source>
</evidence>
<dbReference type="KEGG" id="pca:Pcar_1672"/>
<protein>
    <recommendedName>
        <fullName evidence="5">Divergent polysaccharide deacetylase family protein</fullName>
    </recommendedName>
</protein>
<reference evidence="4" key="1">
    <citation type="submission" date="2005-10" db="EMBL/GenBank/DDBJ databases">
        <title>Complete sequence of Pelobacter carbinolicus DSM 2380.</title>
        <authorList>
            <person name="Copeland A."/>
            <person name="Lucas S."/>
            <person name="Lapidus A."/>
            <person name="Barry K."/>
            <person name="Detter J.C."/>
            <person name="Glavina T."/>
            <person name="Hammon N."/>
            <person name="Israni S."/>
            <person name="Pitluck S."/>
            <person name="Chertkov O."/>
            <person name="Schmutz J."/>
            <person name="Larimer F."/>
            <person name="Land M."/>
            <person name="Kyrpides N."/>
            <person name="Ivanova N."/>
            <person name="Richardson P."/>
        </authorList>
    </citation>
    <scope>NUCLEOTIDE SEQUENCE [LARGE SCALE GENOMIC DNA]</scope>
    <source>
        <strain evidence="4">DSM 2380 / NBRC 103641 / GraBd1</strain>
    </source>
</reference>
<dbReference type="RefSeq" id="WP_011341406.1">
    <property type="nucleotide sequence ID" value="NC_007498.2"/>
</dbReference>
<proteinExistence type="predicted"/>